<accession>A0A399SW63</accession>
<keyword evidence="2" id="KW-1185">Reference proteome</keyword>
<dbReference type="AlphaFoldDB" id="A0A399SW63"/>
<reference evidence="1 2" key="1">
    <citation type="submission" date="2018-08" db="EMBL/GenBank/DDBJ databases">
        <title>Genome Sequence of Clavibacter michiganensis Subspecies type strains, and the Atypical Peach-Colored Strains Isolated from Tomato.</title>
        <authorList>
            <person name="Osdaghi E."/>
            <person name="Portier P."/>
            <person name="Briand M."/>
            <person name="Jacques M.-A."/>
        </authorList>
    </citation>
    <scope>NUCLEOTIDE SEQUENCE [LARGE SCALE GENOMIC DNA]</scope>
    <source>
        <strain evidence="1 2">CFBP 8615</strain>
    </source>
</reference>
<evidence type="ECO:0000313" key="2">
    <source>
        <dbReference type="Proteomes" id="UP000266484"/>
    </source>
</evidence>
<dbReference type="EMBL" id="QWGT01000303">
    <property type="protein sequence ID" value="RIJ46153.1"/>
    <property type="molecule type" value="Genomic_DNA"/>
</dbReference>
<evidence type="ECO:0008006" key="3">
    <source>
        <dbReference type="Google" id="ProtNLM"/>
    </source>
</evidence>
<evidence type="ECO:0000313" key="1">
    <source>
        <dbReference type="EMBL" id="RIJ46153.1"/>
    </source>
</evidence>
<dbReference type="Proteomes" id="UP000266484">
    <property type="component" value="Unassembled WGS sequence"/>
</dbReference>
<comment type="caution">
    <text evidence="1">The sequence shown here is derived from an EMBL/GenBank/DDBJ whole genome shotgun (WGS) entry which is preliminary data.</text>
</comment>
<protein>
    <recommendedName>
        <fullName evidence="3">Aminoglycoside phosphotransferase</fullName>
    </recommendedName>
</protein>
<proteinExistence type="predicted"/>
<gene>
    <name evidence="1" type="ORF">DZG00_14235</name>
</gene>
<organism evidence="1 2">
    <name type="scientific">Clavibacter lycopersici</name>
    <dbReference type="NCBI Taxonomy" id="2301718"/>
    <lineage>
        <taxon>Bacteria</taxon>
        <taxon>Bacillati</taxon>
        <taxon>Actinomycetota</taxon>
        <taxon>Actinomycetes</taxon>
        <taxon>Micrococcales</taxon>
        <taxon>Microbacteriaceae</taxon>
        <taxon>Clavibacter</taxon>
    </lineage>
</organism>
<sequence length="144" mass="15315">MDHERRAGLTAAVADLVGRPVSALEGVVREPLEYDAFLAHRSVTRIRGSARLDDGSALPWTLVEKRTEGPALAVPYLVDNGARELAAYRSGLLDALPEGIRAPRAHGTLVDATGGVTLWIEEVRHPGPRPLDRAALLAAAEALG</sequence>
<dbReference type="RefSeq" id="WP_147360021.1">
    <property type="nucleotide sequence ID" value="NZ_QWGT01000303.1"/>
</dbReference>
<name>A0A399SW63_9MICO</name>
<feature type="non-terminal residue" evidence="1">
    <location>
        <position position="144"/>
    </location>
</feature>